<protein>
    <submittedName>
        <fullName evidence="1">Uncharacterized protein</fullName>
    </submittedName>
</protein>
<dbReference type="Proteomes" id="UP000704712">
    <property type="component" value="Unassembled WGS sequence"/>
</dbReference>
<dbReference type="AlphaFoldDB" id="A0A833SHS1"/>
<reference evidence="1" key="1">
    <citation type="submission" date="2020-04" db="EMBL/GenBank/DDBJ databases">
        <title>Hybrid Assembly of Korean Phytophthora infestans isolates.</title>
        <authorList>
            <person name="Prokchorchik M."/>
            <person name="Lee Y."/>
            <person name="Seo J."/>
            <person name="Cho J.-H."/>
            <person name="Park Y.-E."/>
            <person name="Jang D.-C."/>
            <person name="Im J.-S."/>
            <person name="Choi J.-G."/>
            <person name="Park H.-J."/>
            <person name="Lee G.-B."/>
            <person name="Lee Y.-G."/>
            <person name="Hong S.-Y."/>
            <person name="Cho K."/>
            <person name="Sohn K.H."/>
        </authorList>
    </citation>
    <scope>NUCLEOTIDE SEQUENCE</scope>
    <source>
        <strain evidence="1">KR_1_A1</strain>
        <strain evidence="2">KR_2_A2</strain>
    </source>
</reference>
<evidence type="ECO:0000313" key="2">
    <source>
        <dbReference type="EMBL" id="KAF4149702.1"/>
    </source>
</evidence>
<gene>
    <name evidence="1" type="ORF">GN244_ATG06473</name>
    <name evidence="2" type="ORF">GN958_ATG01098</name>
</gene>
<evidence type="ECO:0000313" key="1">
    <source>
        <dbReference type="EMBL" id="KAF4041296.1"/>
    </source>
</evidence>
<name>A0A833SHS1_PHYIN</name>
<proteinExistence type="predicted"/>
<dbReference type="EMBL" id="WSZM01000127">
    <property type="protein sequence ID" value="KAF4041296.1"/>
    <property type="molecule type" value="Genomic_DNA"/>
</dbReference>
<dbReference type="EMBL" id="JAACNO010000142">
    <property type="protein sequence ID" value="KAF4149702.1"/>
    <property type="molecule type" value="Genomic_DNA"/>
</dbReference>
<comment type="caution">
    <text evidence="1">The sequence shown here is derived from an EMBL/GenBank/DDBJ whole genome shotgun (WGS) entry which is preliminary data.</text>
</comment>
<dbReference type="Proteomes" id="UP000602510">
    <property type="component" value="Unassembled WGS sequence"/>
</dbReference>
<accession>A0A833SHS1</accession>
<keyword evidence="3" id="KW-1185">Reference proteome</keyword>
<evidence type="ECO:0000313" key="3">
    <source>
        <dbReference type="Proteomes" id="UP000602510"/>
    </source>
</evidence>
<organism evidence="1 3">
    <name type="scientific">Phytophthora infestans</name>
    <name type="common">Potato late blight agent</name>
    <name type="synonym">Botrytis infestans</name>
    <dbReference type="NCBI Taxonomy" id="4787"/>
    <lineage>
        <taxon>Eukaryota</taxon>
        <taxon>Sar</taxon>
        <taxon>Stramenopiles</taxon>
        <taxon>Oomycota</taxon>
        <taxon>Peronosporomycetes</taxon>
        <taxon>Peronosporales</taxon>
        <taxon>Peronosporaceae</taxon>
        <taxon>Phytophthora</taxon>
    </lineage>
</organism>
<sequence length="77" mass="8709">MRFAQVAQAWMEQRLRNTDSEVYKLYQLCLRLNRGVNNLKSSDTALRNEVMALKESLVEVNEVLDKAGPPGGSNVNK</sequence>